<dbReference type="AlphaFoldDB" id="A0A0V0QQ02"/>
<dbReference type="InParanoid" id="A0A0V0QQ02"/>
<dbReference type="EMBL" id="LDAU01000120">
    <property type="protein sequence ID" value="KRX04184.1"/>
    <property type="molecule type" value="Genomic_DNA"/>
</dbReference>
<evidence type="ECO:0000256" key="1">
    <source>
        <dbReference type="SAM" id="MobiDB-lite"/>
    </source>
</evidence>
<accession>A0A0V0QQ02</accession>
<name>A0A0V0QQ02_PSEPJ</name>
<feature type="region of interest" description="Disordered" evidence="1">
    <location>
        <begin position="411"/>
        <end position="434"/>
    </location>
</feature>
<evidence type="ECO:0000313" key="3">
    <source>
        <dbReference type="Proteomes" id="UP000054937"/>
    </source>
</evidence>
<evidence type="ECO:0000313" key="2">
    <source>
        <dbReference type="EMBL" id="KRX04184.1"/>
    </source>
</evidence>
<sequence length="659" mass="77194">MKAVKQEESEISSSNLSLNNISVSNYDFLKNQLVKLNGNVVRRKFVILQNYSSDLNEEDLQKTANNIGMKFQEKFNECQIGYKKFEENQQFMIVIQLKSTCIGNTVISLLTQRLSSPIQIQEENIFITEGQKSSRSTFHFKNIFGKNYQPLNFKNNNITKSTVQDLDLDSEQEIMEEEAQQQHQQQLMYQQIFPQQQQQQQQQSLFNQSISNQQDPLKQQQQQNMSQSNQQYQQTKNTNINTNTNPEFSQHQQQLNQLQKFSQQQQKTFQSIPGLQSQDGKLINQVSDQFSQISLQNQLQSLETTNQNTQKMVKQILDMMNQKQAFQQKIDMLSTSTAKNAQSNWEEESSSSCENVLMGQKKQKKQRKQRSYSQNLERIDRKLDVMAENQQKIVTSNDNIFFLLNKNQTADNSKSQQSQPDLQSQQQQNKNPQKTELEQMALQLWIESELSEAVKKVVSDYLVSSTFGLQNLLQRSLTEFSDFFETAKQIIKIKYSFKGQKFTDFFDKIFKLHHQELEQFFAQQVLQLAQEQQRQYEAQNYQKQIQAQQSLQQQLQLQQFQQLQIQQNSNINLGLNQQSLNQPLVMAKESNFNHQQQILPNNNTFGFINMNMNNNSCNQQTQQQQFDKLSYTPQFSVKQQQFIDENHGQKRRVNIANEG</sequence>
<keyword evidence="3" id="KW-1185">Reference proteome</keyword>
<dbReference type="Proteomes" id="UP000054937">
    <property type="component" value="Unassembled WGS sequence"/>
</dbReference>
<reference evidence="2 3" key="1">
    <citation type="journal article" date="2015" name="Sci. Rep.">
        <title>Genome of the facultative scuticociliatosis pathogen Pseudocohnilembus persalinus provides insight into its virulence through horizontal gene transfer.</title>
        <authorList>
            <person name="Xiong J."/>
            <person name="Wang G."/>
            <person name="Cheng J."/>
            <person name="Tian M."/>
            <person name="Pan X."/>
            <person name="Warren A."/>
            <person name="Jiang C."/>
            <person name="Yuan D."/>
            <person name="Miao W."/>
        </authorList>
    </citation>
    <scope>NUCLEOTIDE SEQUENCE [LARGE SCALE GENOMIC DNA]</scope>
    <source>
        <strain evidence="2">36N120E</strain>
    </source>
</reference>
<organism evidence="2 3">
    <name type="scientific">Pseudocohnilembus persalinus</name>
    <name type="common">Ciliate</name>
    <dbReference type="NCBI Taxonomy" id="266149"/>
    <lineage>
        <taxon>Eukaryota</taxon>
        <taxon>Sar</taxon>
        <taxon>Alveolata</taxon>
        <taxon>Ciliophora</taxon>
        <taxon>Intramacronucleata</taxon>
        <taxon>Oligohymenophorea</taxon>
        <taxon>Scuticociliatia</taxon>
        <taxon>Philasterida</taxon>
        <taxon>Pseudocohnilembidae</taxon>
        <taxon>Pseudocohnilembus</taxon>
    </lineage>
</organism>
<protein>
    <submittedName>
        <fullName evidence="2">Uncharacterized protein</fullName>
    </submittedName>
</protein>
<feature type="region of interest" description="Disordered" evidence="1">
    <location>
        <begin position="212"/>
        <end position="270"/>
    </location>
</feature>
<comment type="caution">
    <text evidence="2">The sequence shown here is derived from an EMBL/GenBank/DDBJ whole genome shotgun (WGS) entry which is preliminary data.</text>
</comment>
<proteinExistence type="predicted"/>
<feature type="compositionally biased region" description="Low complexity" evidence="1">
    <location>
        <begin position="413"/>
        <end position="432"/>
    </location>
</feature>
<gene>
    <name evidence="2" type="ORF">PPERSA_11308</name>
</gene>